<dbReference type="InterPro" id="IPR051260">
    <property type="entry name" value="Diverse_substr_monoxygenases"/>
</dbReference>
<dbReference type="SUPFAM" id="SSF51679">
    <property type="entry name" value="Bacterial luciferase-like"/>
    <property type="match status" value="1"/>
</dbReference>
<evidence type="ECO:0000313" key="7">
    <source>
        <dbReference type="Proteomes" id="UP000017984"/>
    </source>
</evidence>
<name>V6KQC2_STRRC</name>
<reference evidence="6 7" key="1">
    <citation type="journal article" date="2014" name="Genome Announc.">
        <title>Draft Genome Sequence of Streptomyces roseochromogenes subsp. oscitans DS 12.976, Producer of the Aminocoumarin Antibiotic Clorobiocin.</title>
        <authorList>
            <person name="Ruckert C."/>
            <person name="Kalinowski J."/>
            <person name="Heide L."/>
            <person name="Apel A.K."/>
        </authorList>
    </citation>
    <scope>NUCLEOTIDE SEQUENCE [LARGE SCALE GENOMIC DNA]</scope>
    <source>
        <strain evidence="6 7">DS 12.976</strain>
    </source>
</reference>
<dbReference type="Gene3D" id="3.20.20.30">
    <property type="entry name" value="Luciferase-like domain"/>
    <property type="match status" value="1"/>
</dbReference>
<feature type="domain" description="Luciferase-like" evidence="5">
    <location>
        <begin position="15"/>
        <end position="234"/>
    </location>
</feature>
<dbReference type="HOGENOM" id="CLU_891165_0_0_11"/>
<dbReference type="InterPro" id="IPR011251">
    <property type="entry name" value="Luciferase-like_dom"/>
</dbReference>
<dbReference type="EMBL" id="AWQX01000085">
    <property type="protein sequence ID" value="EST34213.1"/>
    <property type="molecule type" value="Genomic_DNA"/>
</dbReference>
<keyword evidence="2" id="KW-0288">FMN</keyword>
<keyword evidence="3" id="KW-0560">Oxidoreductase</keyword>
<protein>
    <recommendedName>
        <fullName evidence="5">Luciferase-like domain-containing protein</fullName>
    </recommendedName>
</protein>
<evidence type="ECO:0000259" key="5">
    <source>
        <dbReference type="Pfam" id="PF00296"/>
    </source>
</evidence>
<dbReference type="OrthoDB" id="3265338at2"/>
<dbReference type="Pfam" id="PF00296">
    <property type="entry name" value="Bac_luciferase"/>
    <property type="match status" value="1"/>
</dbReference>
<dbReference type="AlphaFoldDB" id="V6KQC2"/>
<dbReference type="GO" id="GO:0004497">
    <property type="term" value="F:monooxygenase activity"/>
    <property type="evidence" value="ECO:0007669"/>
    <property type="project" value="UniProtKB-KW"/>
</dbReference>
<evidence type="ECO:0000313" key="6">
    <source>
        <dbReference type="EMBL" id="EST34213.1"/>
    </source>
</evidence>
<keyword evidence="4" id="KW-0503">Monooxygenase</keyword>
<dbReference type="PANTHER" id="PTHR30011">
    <property type="entry name" value="ALKANESULFONATE MONOOXYGENASE-RELATED"/>
    <property type="match status" value="1"/>
</dbReference>
<evidence type="ECO:0000256" key="3">
    <source>
        <dbReference type="ARBA" id="ARBA00023002"/>
    </source>
</evidence>
<dbReference type="InterPro" id="IPR036661">
    <property type="entry name" value="Luciferase-like_sf"/>
</dbReference>
<evidence type="ECO:0000256" key="1">
    <source>
        <dbReference type="ARBA" id="ARBA00022630"/>
    </source>
</evidence>
<evidence type="ECO:0000256" key="4">
    <source>
        <dbReference type="ARBA" id="ARBA00023033"/>
    </source>
</evidence>
<gene>
    <name evidence="6" type="ORF">M878_11265</name>
</gene>
<dbReference type="PATRIC" id="fig|1352936.5.peg.2391"/>
<keyword evidence="7" id="KW-1185">Reference proteome</keyword>
<keyword evidence="1" id="KW-0285">Flavoprotein</keyword>
<dbReference type="GO" id="GO:0016705">
    <property type="term" value="F:oxidoreductase activity, acting on paired donors, with incorporation or reduction of molecular oxygen"/>
    <property type="evidence" value="ECO:0007669"/>
    <property type="project" value="InterPro"/>
</dbReference>
<dbReference type="Proteomes" id="UP000017984">
    <property type="component" value="Chromosome"/>
</dbReference>
<dbReference type="PANTHER" id="PTHR30011:SF16">
    <property type="entry name" value="C2H2 FINGER DOMAIN TRANSCRIPTION FACTOR (EUROFUNG)-RELATED"/>
    <property type="match status" value="1"/>
</dbReference>
<accession>V6KQC2</accession>
<sequence length="312" mass="33074">MSGRTRTSRGAEAPHVWAWLDPGRASLRELRAFAAAAERAAVDAVLIADHDDGTAGDALDPTAVLGALAPDTRSIGLVAAVPPGERQPYHVARAVASLDHITHGRVGWYASDGGADRRTEEFVRVVRGLWDSFDDDAFVYDRSSGRCFDAAKLRALNHRGEHFRVAGPLNIARPPQGHPVVVQDDGPLAGGTADVVLVGPVADLESARARYRAVKECAAVHGRDPEQVRVLVTIDVPSPGATVDSLELWFQRRAADGFLLRFPGTAGDALAGLTHAAEGLLPGLCRRGSLPDDTVPTDLRGRLGLPPLPLCG</sequence>
<proteinExistence type="predicted"/>
<organism evidence="6 7">
    <name type="scientific">Streptomyces roseochromogenus subsp. oscitans DS 12.976</name>
    <dbReference type="NCBI Taxonomy" id="1352936"/>
    <lineage>
        <taxon>Bacteria</taxon>
        <taxon>Bacillati</taxon>
        <taxon>Actinomycetota</taxon>
        <taxon>Actinomycetes</taxon>
        <taxon>Kitasatosporales</taxon>
        <taxon>Streptomycetaceae</taxon>
        <taxon>Streptomyces</taxon>
    </lineage>
</organism>
<comment type="caution">
    <text evidence="6">The sequence shown here is derived from an EMBL/GenBank/DDBJ whole genome shotgun (WGS) entry which is preliminary data.</text>
</comment>
<evidence type="ECO:0000256" key="2">
    <source>
        <dbReference type="ARBA" id="ARBA00022643"/>
    </source>
</evidence>
<dbReference type="STRING" id="1352936.M878_11265"/>
<dbReference type="RefSeq" id="WP_023546228.1">
    <property type="nucleotide sequence ID" value="NZ_CM002285.1"/>
</dbReference>